<organism evidence="2 3">
    <name type="scientific">Gossypium arboreum</name>
    <name type="common">Tree cotton</name>
    <name type="synonym">Gossypium nanking</name>
    <dbReference type="NCBI Taxonomy" id="29729"/>
    <lineage>
        <taxon>Eukaryota</taxon>
        <taxon>Viridiplantae</taxon>
        <taxon>Streptophyta</taxon>
        <taxon>Embryophyta</taxon>
        <taxon>Tracheophyta</taxon>
        <taxon>Spermatophyta</taxon>
        <taxon>Magnoliopsida</taxon>
        <taxon>eudicotyledons</taxon>
        <taxon>Gunneridae</taxon>
        <taxon>Pentapetalae</taxon>
        <taxon>rosids</taxon>
        <taxon>malvids</taxon>
        <taxon>Malvales</taxon>
        <taxon>Malvaceae</taxon>
        <taxon>Malvoideae</taxon>
        <taxon>Gossypium</taxon>
    </lineage>
</organism>
<evidence type="ECO:0000313" key="3">
    <source>
        <dbReference type="Proteomes" id="UP001358586"/>
    </source>
</evidence>
<name>A0ABR0PNE5_GOSAR</name>
<evidence type="ECO:0008006" key="4">
    <source>
        <dbReference type="Google" id="ProtNLM"/>
    </source>
</evidence>
<gene>
    <name evidence="2" type="ORF">PVK06_020667</name>
</gene>
<dbReference type="Proteomes" id="UP001358586">
    <property type="component" value="Chromosome 6"/>
</dbReference>
<accession>A0ABR0PNE5</accession>
<evidence type="ECO:0000256" key="1">
    <source>
        <dbReference type="SAM" id="MobiDB-lite"/>
    </source>
</evidence>
<comment type="caution">
    <text evidence="2">The sequence shown here is derived from an EMBL/GenBank/DDBJ whole genome shotgun (WGS) entry which is preliminary data.</text>
</comment>
<keyword evidence="3" id="KW-1185">Reference proteome</keyword>
<protein>
    <recommendedName>
        <fullName evidence="4">Zinc finger, CCHC-type</fullName>
    </recommendedName>
</protein>
<feature type="compositionally biased region" description="Basic residues" evidence="1">
    <location>
        <begin position="13"/>
        <end position="25"/>
    </location>
</feature>
<proteinExistence type="predicted"/>
<reference evidence="2 3" key="1">
    <citation type="submission" date="2023-03" db="EMBL/GenBank/DDBJ databases">
        <title>WGS of Gossypium arboreum.</title>
        <authorList>
            <person name="Yu D."/>
        </authorList>
    </citation>
    <scope>NUCLEOTIDE SEQUENCE [LARGE SCALE GENOMIC DNA]</scope>
    <source>
        <tissue evidence="2">Leaf</tissue>
    </source>
</reference>
<sequence>MKQDGPKPILMVHKNKGKGKPKAKAKPKDNGNAKPNKGKSALKPKEGVAKEGKYFNCGETGHWKSNYPIYLEKVKKAKGSGASTLGIAKE</sequence>
<dbReference type="EMBL" id="JARKNE010000006">
    <property type="protein sequence ID" value="KAK5825801.1"/>
    <property type="molecule type" value="Genomic_DNA"/>
</dbReference>
<feature type="region of interest" description="Disordered" evidence="1">
    <location>
        <begin position="1"/>
        <end position="51"/>
    </location>
</feature>
<evidence type="ECO:0000313" key="2">
    <source>
        <dbReference type="EMBL" id="KAK5825801.1"/>
    </source>
</evidence>